<name>A0A0C3M6P2_9AGAM</name>
<evidence type="ECO:0000313" key="3">
    <source>
        <dbReference type="EMBL" id="KIO29312.1"/>
    </source>
</evidence>
<evidence type="ECO:0000256" key="1">
    <source>
        <dbReference type="SAM" id="Phobius"/>
    </source>
</evidence>
<keyword evidence="4" id="KW-1185">Reference proteome</keyword>
<feature type="transmembrane region" description="Helical" evidence="1">
    <location>
        <begin position="146"/>
        <end position="165"/>
    </location>
</feature>
<dbReference type="PANTHER" id="PTHR14969">
    <property type="entry name" value="SPHINGOSINE-1-PHOSPHATE PHOSPHOHYDROLASE"/>
    <property type="match status" value="1"/>
</dbReference>
<dbReference type="AlphaFoldDB" id="A0A0C3M6P2"/>
<dbReference type="Pfam" id="PF01569">
    <property type="entry name" value="PAP2"/>
    <property type="match status" value="1"/>
</dbReference>
<dbReference type="EMBL" id="KN822984">
    <property type="protein sequence ID" value="KIO29312.1"/>
    <property type="molecule type" value="Genomic_DNA"/>
</dbReference>
<reference evidence="3 4" key="1">
    <citation type="submission" date="2014-04" db="EMBL/GenBank/DDBJ databases">
        <authorList>
            <consortium name="DOE Joint Genome Institute"/>
            <person name="Kuo A."/>
            <person name="Girlanda M."/>
            <person name="Perotto S."/>
            <person name="Kohler A."/>
            <person name="Nagy L.G."/>
            <person name="Floudas D."/>
            <person name="Copeland A."/>
            <person name="Barry K.W."/>
            <person name="Cichocki N."/>
            <person name="Veneault-Fourrey C."/>
            <person name="LaButti K."/>
            <person name="Lindquist E.A."/>
            <person name="Lipzen A."/>
            <person name="Lundell T."/>
            <person name="Morin E."/>
            <person name="Murat C."/>
            <person name="Sun H."/>
            <person name="Tunlid A."/>
            <person name="Henrissat B."/>
            <person name="Grigoriev I.V."/>
            <person name="Hibbett D.S."/>
            <person name="Martin F."/>
            <person name="Nordberg H.P."/>
            <person name="Cantor M.N."/>
            <person name="Hua S.X."/>
        </authorList>
    </citation>
    <scope>NUCLEOTIDE SEQUENCE [LARGE SCALE GENOMIC DNA]</scope>
    <source>
        <strain evidence="3 4">MUT 4182</strain>
    </source>
</reference>
<proteinExistence type="predicted"/>
<dbReference type="HOGENOM" id="CLU_118210_0_0_1"/>
<dbReference type="PANTHER" id="PTHR14969:SF13">
    <property type="entry name" value="AT30094P"/>
    <property type="match status" value="1"/>
</dbReference>
<protein>
    <recommendedName>
        <fullName evidence="2">Phosphatidic acid phosphatase type 2/haloperoxidase domain-containing protein</fullName>
    </recommendedName>
</protein>
<keyword evidence="1" id="KW-0812">Transmembrane</keyword>
<feature type="transmembrane region" description="Helical" evidence="1">
    <location>
        <begin position="86"/>
        <end position="107"/>
    </location>
</feature>
<reference evidence="4" key="2">
    <citation type="submission" date="2015-01" db="EMBL/GenBank/DDBJ databases">
        <title>Evolutionary Origins and Diversification of the Mycorrhizal Mutualists.</title>
        <authorList>
            <consortium name="DOE Joint Genome Institute"/>
            <consortium name="Mycorrhizal Genomics Consortium"/>
            <person name="Kohler A."/>
            <person name="Kuo A."/>
            <person name="Nagy L.G."/>
            <person name="Floudas D."/>
            <person name="Copeland A."/>
            <person name="Barry K.W."/>
            <person name="Cichocki N."/>
            <person name="Veneault-Fourrey C."/>
            <person name="LaButti K."/>
            <person name="Lindquist E.A."/>
            <person name="Lipzen A."/>
            <person name="Lundell T."/>
            <person name="Morin E."/>
            <person name="Murat C."/>
            <person name="Riley R."/>
            <person name="Ohm R."/>
            <person name="Sun H."/>
            <person name="Tunlid A."/>
            <person name="Henrissat B."/>
            <person name="Grigoriev I.V."/>
            <person name="Hibbett D.S."/>
            <person name="Martin F."/>
        </authorList>
    </citation>
    <scope>NUCLEOTIDE SEQUENCE [LARGE SCALE GENOMIC DNA]</scope>
    <source>
        <strain evidence="4">MUT 4182</strain>
    </source>
</reference>
<dbReference type="SUPFAM" id="SSF48317">
    <property type="entry name" value="Acid phosphatase/Vanadium-dependent haloperoxidase"/>
    <property type="match status" value="1"/>
</dbReference>
<evidence type="ECO:0000259" key="2">
    <source>
        <dbReference type="SMART" id="SM00014"/>
    </source>
</evidence>
<dbReference type="SMART" id="SM00014">
    <property type="entry name" value="acidPPc"/>
    <property type="match status" value="1"/>
</dbReference>
<gene>
    <name evidence="3" type="ORF">M407DRAFT_242663</name>
</gene>
<feature type="transmembrane region" description="Helical" evidence="1">
    <location>
        <begin position="119"/>
        <end position="139"/>
    </location>
</feature>
<keyword evidence="1" id="KW-0472">Membrane</keyword>
<dbReference type="Proteomes" id="UP000054248">
    <property type="component" value="Unassembled WGS sequence"/>
</dbReference>
<dbReference type="InterPro" id="IPR036938">
    <property type="entry name" value="PAP2/HPO_sf"/>
</dbReference>
<dbReference type="GO" id="GO:0042392">
    <property type="term" value="F:sphingosine-1-phosphate phosphatase activity"/>
    <property type="evidence" value="ECO:0007669"/>
    <property type="project" value="TreeGrafter"/>
</dbReference>
<keyword evidence="1" id="KW-1133">Transmembrane helix</keyword>
<evidence type="ECO:0000313" key="4">
    <source>
        <dbReference type="Proteomes" id="UP000054248"/>
    </source>
</evidence>
<feature type="transmembrane region" description="Helical" evidence="1">
    <location>
        <begin position="21"/>
        <end position="41"/>
    </location>
</feature>
<dbReference type="STRING" id="1051891.A0A0C3M6P2"/>
<dbReference type="OrthoDB" id="302705at2759"/>
<dbReference type="InterPro" id="IPR000326">
    <property type="entry name" value="PAP2/HPO"/>
</dbReference>
<sequence>MNRRPASPKPPRTSPAWRAALYFLDHTQEVVIALTACTILYTHFSPGAVYFTTGAVTVSRVAKLLKHIFRKPRPEGSTEKLTYGMPSTHSSVIIYYATYVSLAALLLRPEPPWSALPQYFGPLFVAPWAVTIAISRIWLGHHTVEQVAAGSTVGVLFGCGWFWWWNHGAAELTSRQLDKILPYIPIFGSR</sequence>
<feature type="domain" description="Phosphatidic acid phosphatase type 2/haloperoxidase" evidence="2">
    <location>
        <begin position="48"/>
        <end position="162"/>
    </location>
</feature>
<dbReference type="Gene3D" id="1.20.144.10">
    <property type="entry name" value="Phosphatidic acid phosphatase type 2/haloperoxidase"/>
    <property type="match status" value="1"/>
</dbReference>
<organism evidence="3 4">
    <name type="scientific">Tulasnella calospora MUT 4182</name>
    <dbReference type="NCBI Taxonomy" id="1051891"/>
    <lineage>
        <taxon>Eukaryota</taxon>
        <taxon>Fungi</taxon>
        <taxon>Dikarya</taxon>
        <taxon>Basidiomycota</taxon>
        <taxon>Agaricomycotina</taxon>
        <taxon>Agaricomycetes</taxon>
        <taxon>Cantharellales</taxon>
        <taxon>Tulasnellaceae</taxon>
        <taxon>Tulasnella</taxon>
    </lineage>
</organism>
<accession>A0A0C3M6P2</accession>